<feature type="domain" description="Peptidase S49" evidence="3">
    <location>
        <begin position="136"/>
        <end position="277"/>
    </location>
</feature>
<dbReference type="PANTHER" id="PTHR42987">
    <property type="entry name" value="PEPTIDASE S49"/>
    <property type="match status" value="1"/>
</dbReference>
<organism evidence="4 5">
    <name type="scientific">Acinetobacter phage vB_AbaM_B09_Aci05</name>
    <dbReference type="NCBI Taxonomy" id="2315458"/>
    <lineage>
        <taxon>Viruses</taxon>
        <taxon>Duplodnaviria</taxon>
        <taxon>Heunggongvirae</taxon>
        <taxon>Uroviricota</taxon>
        <taxon>Caudoviricetes</taxon>
        <taxon>Saclayvirus</taxon>
        <taxon>Saclayvirus Aci05</taxon>
    </lineage>
</organism>
<keyword evidence="5" id="KW-1185">Reference proteome</keyword>
<dbReference type="CDD" id="cd07022">
    <property type="entry name" value="S49_Sppa_36K_type"/>
    <property type="match status" value="1"/>
</dbReference>
<evidence type="ECO:0000256" key="2">
    <source>
        <dbReference type="SAM" id="MobiDB-lite"/>
    </source>
</evidence>
<name>A0A386KAB4_9CAUD</name>
<dbReference type="GO" id="GO:0006508">
    <property type="term" value="P:proteolysis"/>
    <property type="evidence" value="ECO:0007669"/>
    <property type="project" value="InterPro"/>
</dbReference>
<accession>A0A386KAB4</accession>
<comment type="similarity">
    <text evidence="1">Belongs to the peptidase S49 family.</text>
</comment>
<proteinExistence type="inferred from homology"/>
<protein>
    <submittedName>
        <fullName evidence="4">SohB protein</fullName>
    </submittedName>
</protein>
<evidence type="ECO:0000259" key="3">
    <source>
        <dbReference type="Pfam" id="PF01343"/>
    </source>
</evidence>
<dbReference type="InterPro" id="IPR033855">
    <property type="entry name" value="Protein_C"/>
</dbReference>
<evidence type="ECO:0000256" key="1">
    <source>
        <dbReference type="ARBA" id="ARBA00008683"/>
    </source>
</evidence>
<dbReference type="GO" id="GO:0008233">
    <property type="term" value="F:peptidase activity"/>
    <property type="evidence" value="ECO:0007669"/>
    <property type="project" value="InterPro"/>
</dbReference>
<dbReference type="SUPFAM" id="SSF52096">
    <property type="entry name" value="ClpP/crotonase"/>
    <property type="match status" value="1"/>
</dbReference>
<sequence>MDFLQFAQLLFDNQLLASEGTVRDVLTKYQHAMAHGPEYVGLVKRESLNTMLNTEVFKGSDGTRIGILPVKGALVYEETQWEAICGMTSYEGLVARAEKMILELGAEHIILELNSGGGMAYGCFESAQHVRNLADKHNVKITAYVDGVAFSGGYAWCCIADEVVVNPMGKVGSIGVVLPLVNTSEMDKKEGIERIYITAGKSKVPFDKDGKFTKEAISDIQASVNETYAMFVDHVADMRKMNRDDVIDTEAKTFGTKEALKLGLIDQVMTKEQFYEHLGNFNGDSNMSIKVEGEKVKVEGESSVHTALVGQINDLKDQVTGFQGQITTLTADKAKLTTDLGVAQARITELEGQLASANKSAEEAVLKSRQARISAFVSDEAVQEHMDFVEGFSDEKFDKYVSRLEKEQEKVEKTFEEQGQGADAGDKPDEVISVQERMVTRMRERNKTK</sequence>
<dbReference type="InterPro" id="IPR002142">
    <property type="entry name" value="Peptidase_S49"/>
</dbReference>
<evidence type="ECO:0000313" key="4">
    <source>
        <dbReference type="EMBL" id="AYD82321.1"/>
    </source>
</evidence>
<dbReference type="Gene3D" id="3.90.226.10">
    <property type="entry name" value="2-enoyl-CoA Hydratase, Chain A, domain 1"/>
    <property type="match status" value="1"/>
</dbReference>
<reference evidence="4 5" key="1">
    <citation type="submission" date="2018-08" db="EMBL/GenBank/DDBJ databases">
        <title>Complete genome sequence of five Acinetobacter baumannii phages from Abidjan, Cote d'Ivoire.</title>
        <authorList>
            <person name="Essoh C."/>
            <person name="Vernadet J.-P."/>
            <person name="Vergnaud G."/>
            <person name="Resch G."/>
            <person name="Pourcel C."/>
        </authorList>
    </citation>
    <scope>NUCLEOTIDE SEQUENCE [LARGE SCALE GENOMIC DNA]</scope>
</reference>
<evidence type="ECO:0000313" key="5">
    <source>
        <dbReference type="Proteomes" id="UP000269940"/>
    </source>
</evidence>
<dbReference type="PANTHER" id="PTHR42987:SF4">
    <property type="entry name" value="PROTEASE SOHB-RELATED"/>
    <property type="match status" value="1"/>
</dbReference>
<dbReference type="Proteomes" id="UP000269940">
    <property type="component" value="Segment"/>
</dbReference>
<feature type="compositionally biased region" description="Basic and acidic residues" evidence="2">
    <location>
        <begin position="438"/>
        <end position="449"/>
    </location>
</feature>
<gene>
    <name evidence="4" type="ORF">Aci05_027</name>
</gene>
<dbReference type="InterPro" id="IPR029045">
    <property type="entry name" value="ClpP/crotonase-like_dom_sf"/>
</dbReference>
<dbReference type="Pfam" id="PF01343">
    <property type="entry name" value="Peptidase_S49"/>
    <property type="match status" value="1"/>
</dbReference>
<dbReference type="EMBL" id="MH746814">
    <property type="protein sequence ID" value="AYD82321.1"/>
    <property type="molecule type" value="Genomic_DNA"/>
</dbReference>
<feature type="region of interest" description="Disordered" evidence="2">
    <location>
        <begin position="411"/>
        <end position="449"/>
    </location>
</feature>